<reference evidence="14" key="1">
    <citation type="submission" date="2022-07" db="EMBL/GenBank/DDBJ databases">
        <title>Phylogenomic reconstructions and comparative analyses of Kickxellomycotina fungi.</title>
        <authorList>
            <person name="Reynolds N.K."/>
            <person name="Stajich J.E."/>
            <person name="Barry K."/>
            <person name="Grigoriev I.V."/>
            <person name="Crous P."/>
            <person name="Smith M.E."/>
        </authorList>
    </citation>
    <scope>NUCLEOTIDE SEQUENCE</scope>
    <source>
        <strain evidence="14">NBRC 100468</strain>
    </source>
</reference>
<keyword evidence="8 10" id="KW-0175">Coiled coil</keyword>
<evidence type="ECO:0000256" key="9">
    <source>
        <dbReference type="ARBA" id="ARBA00023136"/>
    </source>
</evidence>
<dbReference type="Pfam" id="PF08172">
    <property type="entry name" value="CASP_C"/>
    <property type="match status" value="1"/>
</dbReference>
<keyword evidence="5 11" id="KW-0812">Transmembrane</keyword>
<feature type="transmembrane region" description="Helical" evidence="11">
    <location>
        <begin position="644"/>
        <end position="664"/>
    </location>
</feature>
<evidence type="ECO:0000256" key="1">
    <source>
        <dbReference type="ARBA" id="ARBA00004409"/>
    </source>
</evidence>
<evidence type="ECO:0000259" key="12">
    <source>
        <dbReference type="Pfam" id="PF08172"/>
    </source>
</evidence>
<comment type="similarity">
    <text evidence="2">Belongs to the CASP family.</text>
</comment>
<dbReference type="OrthoDB" id="10257567at2759"/>
<evidence type="ECO:0000256" key="10">
    <source>
        <dbReference type="SAM" id="Coils"/>
    </source>
</evidence>
<evidence type="ECO:0000313" key="14">
    <source>
        <dbReference type="EMBL" id="KAJ1921081.1"/>
    </source>
</evidence>
<evidence type="ECO:0000256" key="4">
    <source>
        <dbReference type="ARBA" id="ARBA00022448"/>
    </source>
</evidence>
<evidence type="ECO:0000256" key="11">
    <source>
        <dbReference type="SAM" id="Phobius"/>
    </source>
</evidence>
<name>A0A9W8A9P4_9FUNG</name>
<keyword evidence="9 11" id="KW-0472">Membrane</keyword>
<evidence type="ECO:0000256" key="7">
    <source>
        <dbReference type="ARBA" id="ARBA00023034"/>
    </source>
</evidence>
<feature type="coiled-coil region" evidence="10">
    <location>
        <begin position="469"/>
        <end position="517"/>
    </location>
</feature>
<dbReference type="Pfam" id="PF25398">
    <property type="entry name" value="CUX1_N"/>
    <property type="match status" value="1"/>
</dbReference>
<keyword evidence="7" id="KW-0333">Golgi apparatus</keyword>
<feature type="coiled-coil region" evidence="10">
    <location>
        <begin position="33"/>
        <end position="92"/>
    </location>
</feature>
<comment type="caution">
    <text evidence="14">The sequence shown here is derived from an EMBL/GenBank/DDBJ whole genome shotgun (WGS) entry which is preliminary data.</text>
</comment>
<dbReference type="GO" id="GO:0000139">
    <property type="term" value="C:Golgi membrane"/>
    <property type="evidence" value="ECO:0007669"/>
    <property type="project" value="UniProtKB-SubCell"/>
</dbReference>
<evidence type="ECO:0000313" key="15">
    <source>
        <dbReference type="Proteomes" id="UP001150538"/>
    </source>
</evidence>
<gene>
    <name evidence="14" type="ORF">H4219_000939</name>
</gene>
<evidence type="ECO:0000256" key="2">
    <source>
        <dbReference type="ARBA" id="ARBA00006415"/>
    </source>
</evidence>
<sequence>MTQAVDDTVVQAANSWKELSLQQLLRELDNGSLEIIENQKDSLKARKNLAEQTKEFRRLSDEQKIKDFKKLLKEYQSEIDSLTKRMKFSEKLFLDLFERLQKVPDPHPFIQGLVDEQKESGKYLSISTENAKLKEDIAVLNAKNKKLMGHEARANHIQQQLDNVNNKIQDIVKTQVSQKEEEIRKESDNLIQHLKEREGDLQKQVADAKWQLEKLRDTHDSTQAEILDQSQRVDQDIIAKLAEQDILQSDLDRANGRIVDLQTQNRKLKDEIQTLKEGTGTSDVILEYQQQISDQENEIARHIEEIESLKQQIDAQEYKEKAKIEKLVAKIDSKELQIKTLEQAVEKYSNYDEIKRELDILKSIEFSYSDWGMNDESGNHEESSGDSLEKLLARQNKKLQDDLARLSELMEESKKLKDSQEELKKKADEQKSLIGKLEDNLSSVNSGQEVQQAAQTADKKDSPANMDILPIITDQRNRFRQRNNELEEELRTQQMAMADLRNQIEKLRRDNIKLYEETQYLRNYTSNKTAEIDDASNNTTYPPKSGAQIMSLGRSASNTQLAESSIPDTTVINISNGRGRYGRDRGPDMDSTSNKYKDMYEESLNPFHRFHRREAAQRYRSMNVLDRATLMMTRQVLTSRFGRFAFIIYSFFLHLVVFITLYHLSMASPAQ</sequence>
<keyword evidence="15" id="KW-1185">Reference proteome</keyword>
<dbReference type="PANTHER" id="PTHR14043:SF2">
    <property type="entry name" value="HOMEOBOX PROTEIN CUT"/>
    <property type="match status" value="1"/>
</dbReference>
<dbReference type="Proteomes" id="UP001150538">
    <property type="component" value="Unassembled WGS sequence"/>
</dbReference>
<protein>
    <recommendedName>
        <fullName evidence="3">Protein CASP</fullName>
    </recommendedName>
</protein>
<keyword evidence="6 11" id="KW-1133">Transmembrane helix</keyword>
<dbReference type="PANTHER" id="PTHR14043">
    <property type="entry name" value="CCAAT DISPLACEMENT PROTEIN-RELATED"/>
    <property type="match status" value="1"/>
</dbReference>
<dbReference type="AlphaFoldDB" id="A0A9W8A9P4"/>
<evidence type="ECO:0000256" key="6">
    <source>
        <dbReference type="ARBA" id="ARBA00022989"/>
    </source>
</evidence>
<feature type="coiled-coil region" evidence="10">
    <location>
        <begin position="389"/>
        <end position="440"/>
    </location>
</feature>
<organism evidence="14 15">
    <name type="scientific">Mycoemilia scoparia</name>
    <dbReference type="NCBI Taxonomy" id="417184"/>
    <lineage>
        <taxon>Eukaryota</taxon>
        <taxon>Fungi</taxon>
        <taxon>Fungi incertae sedis</taxon>
        <taxon>Zoopagomycota</taxon>
        <taxon>Kickxellomycotina</taxon>
        <taxon>Kickxellomycetes</taxon>
        <taxon>Kickxellales</taxon>
        <taxon>Kickxellaceae</taxon>
        <taxon>Mycoemilia</taxon>
    </lineage>
</organism>
<dbReference type="InterPro" id="IPR057476">
    <property type="entry name" value="Cux_N"/>
</dbReference>
<proteinExistence type="inferred from homology"/>
<evidence type="ECO:0000256" key="3">
    <source>
        <dbReference type="ARBA" id="ARBA00018691"/>
    </source>
</evidence>
<keyword evidence="4" id="KW-0813">Transport</keyword>
<accession>A0A9W8A9P4</accession>
<feature type="domain" description="Cux N-terminal" evidence="13">
    <location>
        <begin position="8"/>
        <end position="117"/>
    </location>
</feature>
<evidence type="ECO:0000259" key="13">
    <source>
        <dbReference type="Pfam" id="PF25398"/>
    </source>
</evidence>
<dbReference type="InterPro" id="IPR012955">
    <property type="entry name" value="CASP_C"/>
</dbReference>
<dbReference type="GO" id="GO:0006891">
    <property type="term" value="P:intra-Golgi vesicle-mediated transport"/>
    <property type="evidence" value="ECO:0007669"/>
    <property type="project" value="InterPro"/>
</dbReference>
<feature type="domain" description="CASP C-terminal" evidence="12">
    <location>
        <begin position="393"/>
        <end position="666"/>
    </location>
</feature>
<evidence type="ECO:0000256" key="5">
    <source>
        <dbReference type="ARBA" id="ARBA00022692"/>
    </source>
</evidence>
<evidence type="ECO:0000256" key="8">
    <source>
        <dbReference type="ARBA" id="ARBA00023054"/>
    </source>
</evidence>
<feature type="coiled-coil region" evidence="10">
    <location>
        <begin position="130"/>
        <end position="351"/>
    </location>
</feature>
<dbReference type="EMBL" id="JANBPU010000007">
    <property type="protein sequence ID" value="KAJ1921081.1"/>
    <property type="molecule type" value="Genomic_DNA"/>
</dbReference>
<comment type="subcellular location">
    <subcellularLocation>
        <location evidence="1">Golgi apparatus membrane</location>
        <topology evidence="1">Single-pass type IV membrane protein</topology>
    </subcellularLocation>
</comment>